<reference evidence="4 5" key="1">
    <citation type="submission" date="2023-08" db="EMBL/GenBank/DDBJ databases">
        <title>Annotated Genome Sequence of Vanrija albida AlHP1.</title>
        <authorList>
            <person name="Herzog R."/>
        </authorList>
    </citation>
    <scope>NUCLEOTIDE SEQUENCE [LARGE SCALE GENOMIC DNA]</scope>
    <source>
        <strain evidence="4 5">AlHP1</strain>
    </source>
</reference>
<dbReference type="RefSeq" id="XP_069211595.1">
    <property type="nucleotide sequence ID" value="XM_069351209.1"/>
</dbReference>
<feature type="transmembrane region" description="Helical" evidence="2">
    <location>
        <begin position="106"/>
        <end position="127"/>
    </location>
</feature>
<keyword evidence="5" id="KW-1185">Reference proteome</keyword>
<dbReference type="InterPro" id="IPR056136">
    <property type="entry name" value="DUF7719"/>
</dbReference>
<evidence type="ECO:0000259" key="3">
    <source>
        <dbReference type="Pfam" id="PF24841"/>
    </source>
</evidence>
<protein>
    <recommendedName>
        <fullName evidence="3">DUF7719 domain-containing protein</fullName>
    </recommendedName>
</protein>
<evidence type="ECO:0000256" key="1">
    <source>
        <dbReference type="SAM" id="MobiDB-lite"/>
    </source>
</evidence>
<evidence type="ECO:0000256" key="2">
    <source>
        <dbReference type="SAM" id="Phobius"/>
    </source>
</evidence>
<dbReference type="PANTHER" id="PTHR37846">
    <property type="entry name" value="YALI0B21296P"/>
    <property type="match status" value="1"/>
</dbReference>
<feature type="transmembrane region" description="Helical" evidence="2">
    <location>
        <begin position="200"/>
        <end position="226"/>
    </location>
</feature>
<feature type="transmembrane region" description="Helical" evidence="2">
    <location>
        <begin position="161"/>
        <end position="180"/>
    </location>
</feature>
<name>A0ABR3QAE3_9TREE</name>
<feature type="region of interest" description="Disordered" evidence="1">
    <location>
        <begin position="1"/>
        <end position="31"/>
    </location>
</feature>
<comment type="caution">
    <text evidence="4">The sequence shown here is derived from an EMBL/GenBank/DDBJ whole genome shotgun (WGS) entry which is preliminary data.</text>
</comment>
<organism evidence="4 5">
    <name type="scientific">Vanrija albida</name>
    <dbReference type="NCBI Taxonomy" id="181172"/>
    <lineage>
        <taxon>Eukaryota</taxon>
        <taxon>Fungi</taxon>
        <taxon>Dikarya</taxon>
        <taxon>Basidiomycota</taxon>
        <taxon>Agaricomycotina</taxon>
        <taxon>Tremellomycetes</taxon>
        <taxon>Trichosporonales</taxon>
        <taxon>Trichosporonaceae</taxon>
        <taxon>Vanrija</taxon>
    </lineage>
</organism>
<evidence type="ECO:0000313" key="5">
    <source>
        <dbReference type="Proteomes" id="UP001565368"/>
    </source>
</evidence>
<feature type="transmembrane region" description="Helical" evidence="2">
    <location>
        <begin position="133"/>
        <end position="154"/>
    </location>
</feature>
<accession>A0ABR3QAE3</accession>
<dbReference type="GeneID" id="95983659"/>
<proteinExistence type="predicted"/>
<dbReference type="PANTHER" id="PTHR37846:SF1">
    <property type="entry name" value="DEACETYLASE-LIKE PROTEIN"/>
    <property type="match status" value="1"/>
</dbReference>
<keyword evidence="2" id="KW-0472">Membrane</keyword>
<dbReference type="Pfam" id="PF24841">
    <property type="entry name" value="DUF7719"/>
    <property type="match status" value="1"/>
</dbReference>
<dbReference type="EMBL" id="JBBXJM010000002">
    <property type="protein sequence ID" value="KAL1411651.1"/>
    <property type="molecule type" value="Genomic_DNA"/>
</dbReference>
<gene>
    <name evidence="4" type="ORF">Q8F55_002616</name>
</gene>
<keyword evidence="2" id="KW-1133">Transmembrane helix</keyword>
<keyword evidence="2" id="KW-0812">Transmembrane</keyword>
<feature type="domain" description="DUF7719" evidence="3">
    <location>
        <begin position="168"/>
        <end position="230"/>
    </location>
</feature>
<evidence type="ECO:0000313" key="4">
    <source>
        <dbReference type="EMBL" id="KAL1411651.1"/>
    </source>
</evidence>
<feature type="compositionally biased region" description="Basic residues" evidence="1">
    <location>
        <begin position="15"/>
        <end position="27"/>
    </location>
</feature>
<dbReference type="Proteomes" id="UP001565368">
    <property type="component" value="Unassembled WGS sequence"/>
</dbReference>
<sequence>MAKLEEVPDEEPVLRHRVPGSKGKSTKTLKIPMAQPSAKAAEFASRASASNGPLVDLDLDDLRAAGVTFTEVAGEDSGSDADDEDDERTDEERAAELWWDEFFDGMLYTVPFSFLYMMLDILTNLSYNQHPDFYYYLKNYSVALPTIGIIIFYTTRYAKSLWWHFVGTLISIACGTRLIYLVNRAPYRVVLRQGPAVGTLWILTIVQLPLTRAVLALAVISSWGYYKGMKLIP</sequence>